<reference evidence="2 3" key="1">
    <citation type="submission" date="2016-03" db="EMBL/GenBank/DDBJ databases">
        <title>EvidentialGene: Evidence-directed Construction of Genes on Genomes.</title>
        <authorList>
            <person name="Gilbert D.G."/>
            <person name="Choi J.-H."/>
            <person name="Mockaitis K."/>
            <person name="Colbourne J."/>
            <person name="Pfrender M."/>
        </authorList>
    </citation>
    <scope>NUCLEOTIDE SEQUENCE [LARGE SCALE GENOMIC DNA]</scope>
    <source>
        <strain evidence="2 3">Xinb3</strain>
        <tissue evidence="2">Complete organism</tissue>
    </source>
</reference>
<name>A0A164JWS5_9CRUS</name>
<dbReference type="OrthoDB" id="6756610at2759"/>
<organism evidence="2 3">
    <name type="scientific">Daphnia magna</name>
    <dbReference type="NCBI Taxonomy" id="35525"/>
    <lineage>
        <taxon>Eukaryota</taxon>
        <taxon>Metazoa</taxon>
        <taxon>Ecdysozoa</taxon>
        <taxon>Arthropoda</taxon>
        <taxon>Crustacea</taxon>
        <taxon>Branchiopoda</taxon>
        <taxon>Diplostraca</taxon>
        <taxon>Cladocera</taxon>
        <taxon>Anomopoda</taxon>
        <taxon>Daphniidae</taxon>
        <taxon>Daphnia</taxon>
    </lineage>
</organism>
<dbReference type="Pfam" id="PF14291">
    <property type="entry name" value="DUF4371"/>
    <property type="match status" value="1"/>
</dbReference>
<feature type="non-terminal residue" evidence="2">
    <location>
        <position position="334"/>
    </location>
</feature>
<dbReference type="SUPFAM" id="SSF53098">
    <property type="entry name" value="Ribonuclease H-like"/>
    <property type="match status" value="1"/>
</dbReference>
<dbReference type="STRING" id="35525.A0A164JWS5"/>
<feature type="domain" description="DUF4371" evidence="1">
    <location>
        <begin position="1"/>
        <end position="155"/>
    </location>
</feature>
<protein>
    <submittedName>
        <fullName evidence="2">Putative Zinc finger protein</fullName>
    </submittedName>
</protein>
<dbReference type="InterPro" id="IPR025398">
    <property type="entry name" value="DUF4371"/>
</dbReference>
<dbReference type="PANTHER" id="PTHR45749">
    <property type="match status" value="1"/>
</dbReference>
<gene>
    <name evidence="2" type="ORF">APZ42_000112</name>
</gene>
<dbReference type="AlphaFoldDB" id="A0A164JWS5"/>
<dbReference type="PANTHER" id="PTHR45749:SF35">
    <property type="entry name" value="AC-LIKE TRANSPOSASE-RELATED"/>
    <property type="match status" value="1"/>
</dbReference>
<proteinExistence type="predicted"/>
<dbReference type="Proteomes" id="UP000076858">
    <property type="component" value="Unassembled WGS sequence"/>
</dbReference>
<evidence type="ECO:0000313" key="3">
    <source>
        <dbReference type="Proteomes" id="UP000076858"/>
    </source>
</evidence>
<evidence type="ECO:0000313" key="2">
    <source>
        <dbReference type="EMBL" id="KZS02728.1"/>
    </source>
</evidence>
<dbReference type="EMBL" id="LRGB01003613">
    <property type="protein sequence ID" value="KZS02728.1"/>
    <property type="molecule type" value="Genomic_DNA"/>
</dbReference>
<accession>A0A164JWS5</accession>
<evidence type="ECO:0000259" key="1">
    <source>
        <dbReference type="Pfam" id="PF14291"/>
    </source>
</evidence>
<comment type="caution">
    <text evidence="2">The sequence shown here is derived from an EMBL/GenBank/DDBJ whole genome shotgun (WGS) entry which is preliminary data.</text>
</comment>
<feature type="non-terminal residue" evidence="2">
    <location>
        <position position="1"/>
    </location>
</feature>
<sequence>GNFLKAIELLGQFDDITKEHLRRSASKETSVHYLGPTIQNEIISVLKELILKNIIDRLLVAKYYGMIVDCTPDKSHQEQMSMILRFVDITEASPGVPAQVKICEHFVGFLVVDRSDAMSLLAVIKQHLETLKIPLEDMRGQGYDNGANMSGRHNGVQKRIQDLNPRALFVPCNAHSLNLVLNDAASCCVAVVSFFGIIQALYVFFSSSTKRWQVLLQFVPNLTLKPLSETRWESRIDAIKPLRYQLGNVYDALQHLANDETLVGPNGKKTRADAFALATNIAKFNFICSLVLWHDVLFEINVTSKILQRVETDLSQATKHLDRTKQFLVNLRSD</sequence>
<keyword evidence="3" id="KW-1185">Reference proteome</keyword>
<dbReference type="InterPro" id="IPR012337">
    <property type="entry name" value="RNaseH-like_sf"/>
</dbReference>